<reference evidence="2 3" key="1">
    <citation type="journal article" date="2020" name="Nature">
        <title>Six reference-quality genomes reveal evolution of bat adaptations.</title>
        <authorList>
            <person name="Jebb D."/>
            <person name="Huang Z."/>
            <person name="Pippel M."/>
            <person name="Hughes G.M."/>
            <person name="Lavrichenko K."/>
            <person name="Devanna P."/>
            <person name="Winkler S."/>
            <person name="Jermiin L.S."/>
            <person name="Skirmuntt E.C."/>
            <person name="Katzourakis A."/>
            <person name="Burkitt-Gray L."/>
            <person name="Ray D.A."/>
            <person name="Sullivan K.A.M."/>
            <person name="Roscito J.G."/>
            <person name="Kirilenko B.M."/>
            <person name="Davalos L.M."/>
            <person name="Corthals A.P."/>
            <person name="Power M.L."/>
            <person name="Jones G."/>
            <person name="Ransome R.D."/>
            <person name="Dechmann D.K.N."/>
            <person name="Locatelli A.G."/>
            <person name="Puechmaille S.J."/>
            <person name="Fedrigo O."/>
            <person name="Jarvis E.D."/>
            <person name="Hiller M."/>
            <person name="Vernes S.C."/>
            <person name="Myers E.W."/>
            <person name="Teeling E.C."/>
        </authorList>
    </citation>
    <scope>NUCLEOTIDE SEQUENCE [LARGE SCALE GENOMIC DNA]</scope>
    <source>
        <strain evidence="2">MMyoMyo1</strain>
        <tissue evidence="2">Flight muscle</tissue>
    </source>
</reference>
<evidence type="ECO:0000313" key="3">
    <source>
        <dbReference type="Proteomes" id="UP000527355"/>
    </source>
</evidence>
<feature type="compositionally biased region" description="Low complexity" evidence="1">
    <location>
        <begin position="51"/>
        <end position="79"/>
    </location>
</feature>
<comment type="caution">
    <text evidence="2">The sequence shown here is derived from an EMBL/GenBank/DDBJ whole genome shotgun (WGS) entry which is preliminary data.</text>
</comment>
<feature type="compositionally biased region" description="Basic and acidic residues" evidence="1">
    <location>
        <begin position="1"/>
        <end position="11"/>
    </location>
</feature>
<proteinExistence type="predicted"/>
<feature type="region of interest" description="Disordered" evidence="1">
    <location>
        <begin position="138"/>
        <end position="160"/>
    </location>
</feature>
<organism evidence="2 3">
    <name type="scientific">Myotis myotis</name>
    <name type="common">Greater mouse-eared bat</name>
    <name type="synonym">Vespertilio myotis</name>
    <dbReference type="NCBI Taxonomy" id="51298"/>
    <lineage>
        <taxon>Eukaryota</taxon>
        <taxon>Metazoa</taxon>
        <taxon>Chordata</taxon>
        <taxon>Craniata</taxon>
        <taxon>Vertebrata</taxon>
        <taxon>Euteleostomi</taxon>
        <taxon>Mammalia</taxon>
        <taxon>Eutheria</taxon>
        <taxon>Laurasiatheria</taxon>
        <taxon>Chiroptera</taxon>
        <taxon>Yangochiroptera</taxon>
        <taxon>Vespertilionidae</taxon>
        <taxon>Myotis</taxon>
    </lineage>
</organism>
<accession>A0A7J8AL71</accession>
<protein>
    <submittedName>
        <fullName evidence="2">Uncharacterized protein</fullName>
    </submittedName>
</protein>
<name>A0A7J8AL71_MYOMY</name>
<dbReference type="Proteomes" id="UP000527355">
    <property type="component" value="Unassembled WGS sequence"/>
</dbReference>
<gene>
    <name evidence="2" type="ORF">mMyoMyo1_007808</name>
</gene>
<dbReference type="AlphaFoldDB" id="A0A7J8AL71"/>
<evidence type="ECO:0000313" key="2">
    <source>
        <dbReference type="EMBL" id="KAF6387293.1"/>
    </source>
</evidence>
<evidence type="ECO:0000256" key="1">
    <source>
        <dbReference type="SAM" id="MobiDB-lite"/>
    </source>
</evidence>
<dbReference type="EMBL" id="JABWUV010000001">
    <property type="protein sequence ID" value="KAF6387293.1"/>
    <property type="molecule type" value="Genomic_DNA"/>
</dbReference>
<feature type="region of interest" description="Disordered" evidence="1">
    <location>
        <begin position="1"/>
        <end position="28"/>
    </location>
</feature>
<sequence length="239" mass="25415">MCRAQQPRDADFVSTLQRRPRRRAGRVGSQFVRGTGTRVRPPVYRRLHPDGAAARGEGRAAVTEAGASSERSGWGGRSRATCSWKGVVREGSLGAVRPSLAGVPNRKCHSAGGGVTPAAVRRGPGAGLLLRGASVRRGLEGQGEPGKPPGPTPFSPWTGTWPGSAAQRWLRCPGKECAPCAGVCQLERERAEGEPRGTLQALRVRGSSRSRTECCLAPAENSSTLTEYAQTRPLQASRW</sequence>
<feature type="region of interest" description="Disordered" evidence="1">
    <location>
        <begin position="48"/>
        <end position="79"/>
    </location>
</feature>
<keyword evidence="3" id="KW-1185">Reference proteome</keyword>